<dbReference type="EMBL" id="BARW01013798">
    <property type="protein sequence ID" value="GAI83701.1"/>
    <property type="molecule type" value="Genomic_DNA"/>
</dbReference>
<feature type="non-terminal residue" evidence="3">
    <location>
        <position position="119"/>
    </location>
</feature>
<comment type="caution">
    <text evidence="3">The sequence shown here is derived from an EMBL/GenBank/DDBJ whole genome shotgun (WGS) entry which is preliminary data.</text>
</comment>
<dbReference type="InterPro" id="IPR036555">
    <property type="entry name" value="NusA_N_sf"/>
</dbReference>
<dbReference type="SUPFAM" id="SSF69705">
    <property type="entry name" value="Transcription factor NusA, N-terminal domain"/>
    <property type="match status" value="1"/>
</dbReference>
<reference evidence="3" key="1">
    <citation type="journal article" date="2014" name="Front. Microbiol.">
        <title>High frequency of phylogenetically diverse reductive dehalogenase-homologous genes in deep subseafloor sedimentary metagenomes.</title>
        <authorList>
            <person name="Kawai M."/>
            <person name="Futagami T."/>
            <person name="Toyoda A."/>
            <person name="Takaki Y."/>
            <person name="Nishi S."/>
            <person name="Hori S."/>
            <person name="Arai W."/>
            <person name="Tsubouchi T."/>
            <person name="Morono Y."/>
            <person name="Uchiyama I."/>
            <person name="Ito T."/>
            <person name="Fujiyama A."/>
            <person name="Inagaki F."/>
            <person name="Takami H."/>
        </authorList>
    </citation>
    <scope>NUCLEOTIDE SEQUENCE</scope>
    <source>
        <strain evidence="3">Expedition CK06-06</strain>
    </source>
</reference>
<organism evidence="3">
    <name type="scientific">marine sediment metagenome</name>
    <dbReference type="NCBI Taxonomy" id="412755"/>
    <lineage>
        <taxon>unclassified sequences</taxon>
        <taxon>metagenomes</taxon>
        <taxon>ecological metagenomes</taxon>
    </lineage>
</organism>
<keyword evidence="1" id="KW-0694">RNA-binding</keyword>
<dbReference type="GO" id="GO:0005829">
    <property type="term" value="C:cytosol"/>
    <property type="evidence" value="ECO:0007669"/>
    <property type="project" value="TreeGrafter"/>
</dbReference>
<protein>
    <recommendedName>
        <fullName evidence="2">Transcription factor NusA N-terminal domain-containing protein</fullName>
    </recommendedName>
</protein>
<dbReference type="AlphaFoldDB" id="X1SX25"/>
<dbReference type="GO" id="GO:0003723">
    <property type="term" value="F:RNA binding"/>
    <property type="evidence" value="ECO:0007669"/>
    <property type="project" value="UniProtKB-KW"/>
</dbReference>
<dbReference type="GO" id="GO:0003700">
    <property type="term" value="F:DNA-binding transcription factor activity"/>
    <property type="evidence" value="ECO:0007669"/>
    <property type="project" value="InterPro"/>
</dbReference>
<evidence type="ECO:0000256" key="1">
    <source>
        <dbReference type="ARBA" id="ARBA00022884"/>
    </source>
</evidence>
<dbReference type="Gene3D" id="3.30.1480.10">
    <property type="entry name" value="NusA, N-terminal domain"/>
    <property type="match status" value="1"/>
</dbReference>
<feature type="domain" description="Transcription factor NusA N-terminal" evidence="2">
    <location>
        <begin position="3"/>
        <end position="119"/>
    </location>
</feature>
<feature type="non-terminal residue" evidence="3">
    <location>
        <position position="1"/>
    </location>
</feature>
<name>X1SX25_9ZZZZ</name>
<dbReference type="PANTHER" id="PTHR22648">
    <property type="entry name" value="TRANSCRIPTION TERMINATION FACTOR NUSA"/>
    <property type="match status" value="1"/>
</dbReference>
<accession>X1SX25</accession>
<evidence type="ECO:0000259" key="2">
    <source>
        <dbReference type="Pfam" id="PF08529"/>
    </source>
</evidence>
<dbReference type="Pfam" id="PF08529">
    <property type="entry name" value="NusA_N"/>
    <property type="match status" value="1"/>
</dbReference>
<sequence length="119" mass="13297">ELAFNEVVEQKRLPKDVILEALNAAMVSAYRRSKNASNAQHIEAEIDTETGRVSIFAEKEVVEVVEDERTEVSLEDARKVDADSEIGGMVVVETTPRNFGRVAAQTARQVIQQRIREAE</sequence>
<dbReference type="GO" id="GO:0031564">
    <property type="term" value="P:transcription antitermination"/>
    <property type="evidence" value="ECO:0007669"/>
    <property type="project" value="InterPro"/>
</dbReference>
<dbReference type="PANTHER" id="PTHR22648:SF0">
    <property type="entry name" value="TRANSCRIPTION TERMINATION_ANTITERMINATION PROTEIN NUSA"/>
    <property type="match status" value="1"/>
</dbReference>
<gene>
    <name evidence="3" type="ORF">S12H4_25008</name>
</gene>
<dbReference type="GO" id="GO:0006353">
    <property type="term" value="P:DNA-templated transcription termination"/>
    <property type="evidence" value="ECO:0007669"/>
    <property type="project" value="InterPro"/>
</dbReference>
<dbReference type="InterPro" id="IPR030842">
    <property type="entry name" value="TF_NusA_bacterial"/>
</dbReference>
<evidence type="ECO:0000313" key="3">
    <source>
        <dbReference type="EMBL" id="GAI83701.1"/>
    </source>
</evidence>
<proteinExistence type="predicted"/>
<dbReference type="InterPro" id="IPR013735">
    <property type="entry name" value="TF_NusA_N"/>
</dbReference>